<feature type="domain" description="ABC transporter" evidence="8">
    <location>
        <begin position="356"/>
        <end position="590"/>
    </location>
</feature>
<comment type="subcellular location">
    <subcellularLocation>
        <location evidence="1">Cell membrane</location>
        <topology evidence="1">Multi-pass membrane protein</topology>
    </subcellularLocation>
</comment>
<dbReference type="InterPro" id="IPR003593">
    <property type="entry name" value="AAA+_ATPase"/>
</dbReference>
<keyword evidence="4" id="KW-0067">ATP-binding</keyword>
<dbReference type="SUPFAM" id="SSF90123">
    <property type="entry name" value="ABC transporter transmembrane region"/>
    <property type="match status" value="1"/>
</dbReference>
<keyword evidence="2 7" id="KW-0812">Transmembrane</keyword>
<keyword evidence="3" id="KW-0547">Nucleotide-binding</keyword>
<evidence type="ECO:0000256" key="6">
    <source>
        <dbReference type="ARBA" id="ARBA00023136"/>
    </source>
</evidence>
<evidence type="ECO:0000256" key="2">
    <source>
        <dbReference type="ARBA" id="ARBA00022692"/>
    </source>
</evidence>
<dbReference type="PANTHER" id="PTHR43394">
    <property type="entry name" value="ATP-DEPENDENT PERMEASE MDL1, MITOCHONDRIAL"/>
    <property type="match status" value="1"/>
</dbReference>
<evidence type="ECO:0000313" key="11">
    <source>
        <dbReference type="Proteomes" id="UP000178114"/>
    </source>
</evidence>
<dbReference type="PROSITE" id="PS00211">
    <property type="entry name" value="ABC_TRANSPORTER_1"/>
    <property type="match status" value="1"/>
</dbReference>
<keyword evidence="5 7" id="KW-1133">Transmembrane helix</keyword>
<protein>
    <recommendedName>
        <fullName evidence="12">ABC transporter ATP-binding protein</fullName>
    </recommendedName>
</protein>
<organism evidence="10 11">
    <name type="scientific">Candidatus Giovannonibacteria bacterium RIFCSPLOWO2_01_FULL_45_34</name>
    <dbReference type="NCBI Taxonomy" id="1798351"/>
    <lineage>
        <taxon>Bacteria</taxon>
        <taxon>Candidatus Giovannoniibacteriota</taxon>
    </lineage>
</organism>
<feature type="domain" description="ABC transmembrane type-1" evidence="9">
    <location>
        <begin position="22"/>
        <end position="322"/>
    </location>
</feature>
<evidence type="ECO:0000256" key="5">
    <source>
        <dbReference type="ARBA" id="ARBA00022989"/>
    </source>
</evidence>
<dbReference type="InterPro" id="IPR039421">
    <property type="entry name" value="Type_1_exporter"/>
</dbReference>
<name>A0A1F5WYJ8_9BACT</name>
<dbReference type="InterPro" id="IPR011527">
    <property type="entry name" value="ABC1_TM_dom"/>
</dbReference>
<dbReference type="GO" id="GO:0016887">
    <property type="term" value="F:ATP hydrolysis activity"/>
    <property type="evidence" value="ECO:0007669"/>
    <property type="project" value="InterPro"/>
</dbReference>
<evidence type="ECO:0000259" key="9">
    <source>
        <dbReference type="PROSITE" id="PS50929"/>
    </source>
</evidence>
<dbReference type="EMBL" id="MFID01000031">
    <property type="protein sequence ID" value="OGF80699.1"/>
    <property type="molecule type" value="Genomic_DNA"/>
</dbReference>
<dbReference type="GO" id="GO:0015421">
    <property type="term" value="F:ABC-type oligopeptide transporter activity"/>
    <property type="evidence" value="ECO:0007669"/>
    <property type="project" value="TreeGrafter"/>
</dbReference>
<dbReference type="GO" id="GO:0005524">
    <property type="term" value="F:ATP binding"/>
    <property type="evidence" value="ECO:0007669"/>
    <property type="project" value="UniProtKB-KW"/>
</dbReference>
<feature type="transmembrane region" description="Helical" evidence="7">
    <location>
        <begin position="68"/>
        <end position="91"/>
    </location>
</feature>
<gene>
    <name evidence="10" type="ORF">A2930_01875</name>
</gene>
<dbReference type="InterPro" id="IPR017871">
    <property type="entry name" value="ABC_transporter-like_CS"/>
</dbReference>
<dbReference type="InterPro" id="IPR003439">
    <property type="entry name" value="ABC_transporter-like_ATP-bd"/>
</dbReference>
<dbReference type="FunFam" id="3.40.50.300:FF:000218">
    <property type="entry name" value="Multidrug ABC transporter ATP-binding protein"/>
    <property type="match status" value="1"/>
</dbReference>
<dbReference type="Gene3D" id="1.20.1560.10">
    <property type="entry name" value="ABC transporter type 1, transmembrane domain"/>
    <property type="match status" value="1"/>
</dbReference>
<evidence type="ECO:0000313" key="10">
    <source>
        <dbReference type="EMBL" id="OGF80699.1"/>
    </source>
</evidence>
<evidence type="ECO:0000256" key="7">
    <source>
        <dbReference type="SAM" id="Phobius"/>
    </source>
</evidence>
<dbReference type="Gene3D" id="3.40.50.300">
    <property type="entry name" value="P-loop containing nucleotide triphosphate hydrolases"/>
    <property type="match status" value="1"/>
</dbReference>
<feature type="transmembrane region" description="Helical" evidence="7">
    <location>
        <begin position="20"/>
        <end position="48"/>
    </location>
</feature>
<proteinExistence type="predicted"/>
<feature type="transmembrane region" description="Helical" evidence="7">
    <location>
        <begin position="166"/>
        <end position="195"/>
    </location>
</feature>
<dbReference type="Proteomes" id="UP000178114">
    <property type="component" value="Unassembled WGS sequence"/>
</dbReference>
<feature type="transmembrane region" description="Helical" evidence="7">
    <location>
        <begin position="260"/>
        <end position="285"/>
    </location>
</feature>
<comment type="caution">
    <text evidence="10">The sequence shown here is derived from an EMBL/GenBank/DDBJ whole genome shotgun (WGS) entry which is preliminary data.</text>
</comment>
<accession>A0A1F5WYJ8</accession>
<evidence type="ECO:0000256" key="3">
    <source>
        <dbReference type="ARBA" id="ARBA00022741"/>
    </source>
</evidence>
<dbReference type="PANTHER" id="PTHR43394:SF1">
    <property type="entry name" value="ATP-BINDING CASSETTE SUB-FAMILY B MEMBER 10, MITOCHONDRIAL"/>
    <property type="match status" value="1"/>
</dbReference>
<dbReference type="PROSITE" id="PS50929">
    <property type="entry name" value="ABC_TM1F"/>
    <property type="match status" value="1"/>
</dbReference>
<dbReference type="PROSITE" id="PS50893">
    <property type="entry name" value="ABC_TRANSPORTER_2"/>
    <property type="match status" value="1"/>
</dbReference>
<dbReference type="InterPro" id="IPR027417">
    <property type="entry name" value="P-loop_NTPase"/>
</dbReference>
<evidence type="ECO:0000259" key="8">
    <source>
        <dbReference type="PROSITE" id="PS50893"/>
    </source>
</evidence>
<keyword evidence="6 7" id="KW-0472">Membrane</keyword>
<evidence type="ECO:0000256" key="1">
    <source>
        <dbReference type="ARBA" id="ARBA00004651"/>
    </source>
</evidence>
<sequence>MNKISYFLNLFKRSFWEYKFHMVVLTALGVLSGIFGGIGVNALIPAFSLAIGAGNAGDDFVSRNIEKLFAAAGIELTIASVLLFIILLFILKAAVSILFSYINTSITSRYSEKTRNRVLYNFLRARWPFLMKQKLGHLERILMVNVDQSTSLLAQIGYAIMSFSNLLVYTAVAVNISLPITAMTFVFGVLVFFGLMRPLTSRVRAFSSEAELINRQVAHSINQSMLGLKSIQASGAGEEVAKGAANYFGGLRSLNVRSNILNIFTGMLIEPLGIIFISGVFAYSYYTSADFNIAALATVIYLIRQIFSYIEQVYTHVLGFTAKAPYVEILLKHEEDAIKEKEEDAGFALFIFINELMFTGVDFAYEGGASVLKGADFAVRKGEFVGIIGPSGAGKTTIVDLILRLLNPSGGCILLDGKDISTISMKEWRRNIGYVSQDIFLMNDTISNNIRFFDSSITDEKIAEAVKMANIYDFIMELPEKFDTVVGERGVLLSGGQRQRLIIARVLARKPQLLILDEATSALDNESEIKIQKVIENLKGKITVIVIAHRLSTLMNSDKILSLKDGKIAESGSPKELLKNKESYFFKVYNIRE</sequence>
<evidence type="ECO:0000256" key="4">
    <source>
        <dbReference type="ARBA" id="ARBA00022840"/>
    </source>
</evidence>
<dbReference type="AlphaFoldDB" id="A0A1F5WYJ8"/>
<dbReference type="GO" id="GO:0005886">
    <property type="term" value="C:plasma membrane"/>
    <property type="evidence" value="ECO:0007669"/>
    <property type="project" value="UniProtKB-SubCell"/>
</dbReference>
<reference evidence="10 11" key="1">
    <citation type="journal article" date="2016" name="Nat. Commun.">
        <title>Thousands of microbial genomes shed light on interconnected biogeochemical processes in an aquifer system.</title>
        <authorList>
            <person name="Anantharaman K."/>
            <person name="Brown C.T."/>
            <person name="Hug L.A."/>
            <person name="Sharon I."/>
            <person name="Castelle C.J."/>
            <person name="Probst A.J."/>
            <person name="Thomas B.C."/>
            <person name="Singh A."/>
            <person name="Wilkins M.J."/>
            <person name="Karaoz U."/>
            <person name="Brodie E.L."/>
            <person name="Williams K.H."/>
            <person name="Hubbard S.S."/>
            <person name="Banfield J.F."/>
        </authorList>
    </citation>
    <scope>NUCLEOTIDE SEQUENCE [LARGE SCALE GENOMIC DNA]</scope>
</reference>
<evidence type="ECO:0008006" key="12">
    <source>
        <dbReference type="Google" id="ProtNLM"/>
    </source>
</evidence>
<dbReference type="SUPFAM" id="SSF52540">
    <property type="entry name" value="P-loop containing nucleoside triphosphate hydrolases"/>
    <property type="match status" value="1"/>
</dbReference>
<dbReference type="SMART" id="SM00382">
    <property type="entry name" value="AAA"/>
    <property type="match status" value="1"/>
</dbReference>
<dbReference type="STRING" id="1798351.A2930_01875"/>
<dbReference type="InterPro" id="IPR036640">
    <property type="entry name" value="ABC1_TM_sf"/>
</dbReference>
<dbReference type="Pfam" id="PF00005">
    <property type="entry name" value="ABC_tran"/>
    <property type="match status" value="1"/>
</dbReference>